<evidence type="ECO:0000256" key="4">
    <source>
        <dbReference type="ARBA" id="ARBA00022679"/>
    </source>
</evidence>
<dbReference type="AlphaFoldDB" id="A0A443RSX9"/>
<dbReference type="GO" id="GO:0004364">
    <property type="term" value="F:glutathione transferase activity"/>
    <property type="evidence" value="ECO:0007669"/>
    <property type="project" value="UniProtKB-EC"/>
</dbReference>
<reference evidence="7 8" key="1">
    <citation type="journal article" date="2018" name="Gigascience">
        <title>Genomes of trombidid mites reveal novel predicted allergens and laterally-transferred genes associated with secondary metabolism.</title>
        <authorList>
            <person name="Dong X."/>
            <person name="Chaisiri K."/>
            <person name="Xia D."/>
            <person name="Armstrong S.D."/>
            <person name="Fang Y."/>
            <person name="Donnelly M.J."/>
            <person name="Kadowaki T."/>
            <person name="McGarry J.W."/>
            <person name="Darby A.C."/>
            <person name="Makepeace B.L."/>
        </authorList>
    </citation>
    <scope>NUCLEOTIDE SEQUENCE [LARGE SCALE GENOMIC DNA]</scope>
    <source>
        <strain evidence="7">UoL-UT</strain>
    </source>
</reference>
<dbReference type="InterPro" id="IPR050213">
    <property type="entry name" value="GST_superfamily"/>
</dbReference>
<dbReference type="SUPFAM" id="SSF52833">
    <property type="entry name" value="Thioredoxin-like"/>
    <property type="match status" value="1"/>
</dbReference>
<dbReference type="VEuPathDB" id="VectorBase:LDEU013647"/>
<comment type="function">
    <text evidence="1">Conjugation of reduced glutathione to a wide number of exogenous and endogenous hydrophobic electrophiles.</text>
</comment>
<comment type="catalytic activity">
    <reaction evidence="5">
        <text>RX + glutathione = an S-substituted glutathione + a halide anion + H(+)</text>
        <dbReference type="Rhea" id="RHEA:16437"/>
        <dbReference type="ChEBI" id="CHEBI:15378"/>
        <dbReference type="ChEBI" id="CHEBI:16042"/>
        <dbReference type="ChEBI" id="CHEBI:17792"/>
        <dbReference type="ChEBI" id="CHEBI:57925"/>
        <dbReference type="ChEBI" id="CHEBI:90779"/>
        <dbReference type="EC" id="2.5.1.18"/>
    </reaction>
</comment>
<feature type="domain" description="GST N-terminal" evidence="6">
    <location>
        <begin position="2"/>
        <end position="81"/>
    </location>
</feature>
<feature type="non-terminal residue" evidence="7">
    <location>
        <position position="81"/>
    </location>
</feature>
<dbReference type="PANTHER" id="PTHR11571:SF222">
    <property type="entry name" value="GLUTATHIONE TRANSFERASE"/>
    <property type="match status" value="1"/>
</dbReference>
<dbReference type="InterPro" id="IPR036249">
    <property type="entry name" value="Thioredoxin-like_sf"/>
</dbReference>
<dbReference type="Gene3D" id="3.40.30.10">
    <property type="entry name" value="Glutaredoxin"/>
    <property type="match status" value="1"/>
</dbReference>
<dbReference type="CDD" id="cd03075">
    <property type="entry name" value="GST_N_Mu"/>
    <property type="match status" value="1"/>
</dbReference>
<keyword evidence="8" id="KW-1185">Reference proteome</keyword>
<dbReference type="STRING" id="299467.A0A443RSX9"/>
<evidence type="ECO:0000313" key="8">
    <source>
        <dbReference type="Proteomes" id="UP000288716"/>
    </source>
</evidence>
<dbReference type="EC" id="2.5.1.18" evidence="3"/>
<gene>
    <name evidence="7" type="ORF">B4U80_06398</name>
</gene>
<dbReference type="PROSITE" id="PS50404">
    <property type="entry name" value="GST_NTER"/>
    <property type="match status" value="1"/>
</dbReference>
<evidence type="ECO:0000256" key="2">
    <source>
        <dbReference type="ARBA" id="ARBA00005861"/>
    </source>
</evidence>
<comment type="similarity">
    <text evidence="2">Belongs to the GST superfamily. Mu family.</text>
</comment>
<sequence length="81" mass="9579">MSKIILGYWNVRGLCDSIRFLLHYAEVEFEDKWYTFGPAPDYASQEWKNDKFNLGLDFPNLPYLLEVDVKLTNSLAILRYL</sequence>
<evidence type="ECO:0000256" key="5">
    <source>
        <dbReference type="ARBA" id="ARBA00047960"/>
    </source>
</evidence>
<accession>A0A443RSX9</accession>
<dbReference type="InterPro" id="IPR004045">
    <property type="entry name" value="Glutathione_S-Trfase_N"/>
</dbReference>
<protein>
    <recommendedName>
        <fullName evidence="3">glutathione transferase</fullName>
        <ecNumber evidence="3">2.5.1.18</ecNumber>
    </recommendedName>
</protein>
<evidence type="ECO:0000259" key="6">
    <source>
        <dbReference type="PROSITE" id="PS50404"/>
    </source>
</evidence>
<dbReference type="OrthoDB" id="414243at2759"/>
<organism evidence="7 8">
    <name type="scientific">Leptotrombidium deliense</name>
    <dbReference type="NCBI Taxonomy" id="299467"/>
    <lineage>
        <taxon>Eukaryota</taxon>
        <taxon>Metazoa</taxon>
        <taxon>Ecdysozoa</taxon>
        <taxon>Arthropoda</taxon>
        <taxon>Chelicerata</taxon>
        <taxon>Arachnida</taxon>
        <taxon>Acari</taxon>
        <taxon>Acariformes</taxon>
        <taxon>Trombidiformes</taxon>
        <taxon>Prostigmata</taxon>
        <taxon>Anystina</taxon>
        <taxon>Parasitengona</taxon>
        <taxon>Trombiculoidea</taxon>
        <taxon>Trombiculidae</taxon>
        <taxon>Leptotrombidium</taxon>
    </lineage>
</organism>
<evidence type="ECO:0000313" key="7">
    <source>
        <dbReference type="EMBL" id="RWS18393.1"/>
    </source>
</evidence>
<evidence type="ECO:0000256" key="3">
    <source>
        <dbReference type="ARBA" id="ARBA00012452"/>
    </source>
</evidence>
<dbReference type="PANTHER" id="PTHR11571">
    <property type="entry name" value="GLUTATHIONE S-TRANSFERASE"/>
    <property type="match status" value="1"/>
</dbReference>
<dbReference type="Proteomes" id="UP000288716">
    <property type="component" value="Unassembled WGS sequence"/>
</dbReference>
<evidence type="ECO:0000256" key="1">
    <source>
        <dbReference type="ARBA" id="ARBA00003701"/>
    </source>
</evidence>
<keyword evidence="4 7" id="KW-0808">Transferase</keyword>
<proteinExistence type="inferred from homology"/>
<dbReference type="Pfam" id="PF02798">
    <property type="entry name" value="GST_N"/>
    <property type="match status" value="1"/>
</dbReference>
<comment type="caution">
    <text evidence="7">The sequence shown here is derived from an EMBL/GenBank/DDBJ whole genome shotgun (WGS) entry which is preliminary data.</text>
</comment>
<name>A0A443RSX9_9ACAR</name>
<dbReference type="GO" id="GO:0006749">
    <property type="term" value="P:glutathione metabolic process"/>
    <property type="evidence" value="ECO:0007669"/>
    <property type="project" value="TreeGrafter"/>
</dbReference>
<dbReference type="EMBL" id="NCKV01040303">
    <property type="protein sequence ID" value="RWS18393.1"/>
    <property type="molecule type" value="Genomic_DNA"/>
</dbReference>